<gene>
    <name evidence="1" type="ORF">EV200_103641</name>
</gene>
<name>A0A4R2HHT9_9SPHI</name>
<evidence type="ECO:0000313" key="1">
    <source>
        <dbReference type="EMBL" id="TCO27306.1"/>
    </source>
</evidence>
<comment type="caution">
    <text evidence="1">The sequence shown here is derived from an EMBL/GenBank/DDBJ whole genome shotgun (WGS) entry which is preliminary data.</text>
</comment>
<dbReference type="Proteomes" id="UP000295684">
    <property type="component" value="Unassembled WGS sequence"/>
</dbReference>
<dbReference type="GO" id="GO:0006950">
    <property type="term" value="P:response to stress"/>
    <property type="evidence" value="ECO:0007669"/>
    <property type="project" value="UniProtKB-ARBA"/>
</dbReference>
<dbReference type="EMBL" id="SLWO01000003">
    <property type="protein sequence ID" value="TCO27306.1"/>
    <property type="molecule type" value="Genomic_DNA"/>
</dbReference>
<dbReference type="RefSeq" id="WP_132532141.1">
    <property type="nucleotide sequence ID" value="NZ_SLWO01000003.1"/>
</dbReference>
<organism evidence="1 2">
    <name type="scientific">Pedobacter psychrotolerans</name>
    <dbReference type="NCBI Taxonomy" id="1843235"/>
    <lineage>
        <taxon>Bacteria</taxon>
        <taxon>Pseudomonadati</taxon>
        <taxon>Bacteroidota</taxon>
        <taxon>Sphingobacteriia</taxon>
        <taxon>Sphingobacteriales</taxon>
        <taxon>Sphingobacteriaceae</taxon>
        <taxon>Pedobacter</taxon>
    </lineage>
</organism>
<protein>
    <submittedName>
        <fullName evidence="1">SprT-like family protein</fullName>
    </submittedName>
</protein>
<feature type="non-terminal residue" evidence="1">
    <location>
        <position position="1"/>
    </location>
</feature>
<accession>A0A4R2HHT9</accession>
<evidence type="ECO:0000313" key="2">
    <source>
        <dbReference type="Proteomes" id="UP000295684"/>
    </source>
</evidence>
<dbReference type="AlphaFoldDB" id="A0A4R2HHT9"/>
<reference evidence="1 2" key="1">
    <citation type="submission" date="2019-03" db="EMBL/GenBank/DDBJ databases">
        <title>Genomic Encyclopedia of Type Strains, Phase IV (KMG-IV): sequencing the most valuable type-strain genomes for metagenomic binning, comparative biology and taxonomic classification.</title>
        <authorList>
            <person name="Goeker M."/>
        </authorList>
    </citation>
    <scope>NUCLEOTIDE SEQUENCE [LARGE SCALE GENOMIC DNA]</scope>
    <source>
        <strain evidence="1 2">DSM 103236</strain>
    </source>
</reference>
<proteinExistence type="predicted"/>
<sequence length="306" mass="32771">VEGYMVCNVYEKGSSYFNACGGGNGNGGNGGGYQPPGGGGTPYFDCAGVKNGKAIESPCGCIGGTTGLESCGQKVDIDPEARQCLKDIKAKLEVLGMKNTALSTGLISEVLNSLNLSKGSNFNAIINEAVLSKGIVAETTLITNPNSWGSQGYVSKITFNTSVLNTATDLKLVATMMHEYIHAYFDWNMYLIRTGQKNHDSDFEKNYKILFDESGDPLPDSFGNTAQHEQIAKSFVSNISAMLKSYAISESIPFPADPNYFEKMGWVGLQKTKAGTFAPNGTWYTTNAESGTSSPTITQTIKCKKL</sequence>
<dbReference type="OrthoDB" id="766026at2"/>